<dbReference type="Proteomes" id="UP001056778">
    <property type="component" value="Chromosome 3"/>
</dbReference>
<gene>
    <name evidence="1" type="ORF">MML48_3g00007924</name>
</gene>
<organism evidence="1 2">
    <name type="scientific">Holotrichia oblita</name>
    <name type="common">Chafer beetle</name>
    <dbReference type="NCBI Taxonomy" id="644536"/>
    <lineage>
        <taxon>Eukaryota</taxon>
        <taxon>Metazoa</taxon>
        <taxon>Ecdysozoa</taxon>
        <taxon>Arthropoda</taxon>
        <taxon>Hexapoda</taxon>
        <taxon>Insecta</taxon>
        <taxon>Pterygota</taxon>
        <taxon>Neoptera</taxon>
        <taxon>Endopterygota</taxon>
        <taxon>Coleoptera</taxon>
        <taxon>Polyphaga</taxon>
        <taxon>Scarabaeiformia</taxon>
        <taxon>Scarabaeidae</taxon>
        <taxon>Melolonthinae</taxon>
        <taxon>Holotrichia</taxon>
    </lineage>
</organism>
<protein>
    <submittedName>
        <fullName evidence="1">Uncharacterized protein</fullName>
    </submittedName>
</protein>
<proteinExistence type="predicted"/>
<reference evidence="1" key="1">
    <citation type="submission" date="2022-04" db="EMBL/GenBank/DDBJ databases">
        <title>Chromosome-scale genome assembly of Holotrichia oblita Faldermann.</title>
        <authorList>
            <person name="Rongchong L."/>
        </authorList>
    </citation>
    <scope>NUCLEOTIDE SEQUENCE</scope>
    <source>
        <strain evidence="1">81SQS9</strain>
    </source>
</reference>
<accession>A0ACB9TC42</accession>
<dbReference type="EMBL" id="CM043017">
    <property type="protein sequence ID" value="KAI4464385.1"/>
    <property type="molecule type" value="Genomic_DNA"/>
</dbReference>
<comment type="caution">
    <text evidence="1">The sequence shown here is derived from an EMBL/GenBank/DDBJ whole genome shotgun (WGS) entry which is preliminary data.</text>
</comment>
<evidence type="ECO:0000313" key="2">
    <source>
        <dbReference type="Proteomes" id="UP001056778"/>
    </source>
</evidence>
<name>A0ACB9TC42_HOLOL</name>
<evidence type="ECO:0000313" key="1">
    <source>
        <dbReference type="EMBL" id="KAI4464385.1"/>
    </source>
</evidence>
<sequence length="306" mass="34940">MRCRQRQKQHHTLLYKDKFNPPSIVNKNDSGKDAEEITAQPMVPHVLQKNTQLLLCTATMHLKVHFCKRLGTPLKETNIPVEGVKQTISNITKKAEISIYNVNQNVVSHFFISNFKLPQEIILADPDFNISAPVDVLLGGDVYWGIMCEGFVKGNQNHPTLVQTELGWILEVLYFIKTAWEKVTPPTIPNCFRKAGFGKTDATVRQFDSEDDLPLSVFATMGMMRRAAEDLNITSDQNLGEFIKIDDNTPTENDDFENQTTTSSQVSEANETDDEIEHVQEREEENKIKCFDEALNCIRELKIFYR</sequence>
<keyword evidence="2" id="KW-1185">Reference proteome</keyword>